<feature type="signal peptide" evidence="3">
    <location>
        <begin position="1"/>
        <end position="26"/>
    </location>
</feature>
<proteinExistence type="inferred from homology"/>
<dbReference type="SMART" id="SM00656">
    <property type="entry name" value="Amb_all"/>
    <property type="match status" value="1"/>
</dbReference>
<gene>
    <name evidence="5" type="ORF">CF651_21225</name>
</gene>
<dbReference type="InterPro" id="IPR012334">
    <property type="entry name" value="Pectin_lyas_fold"/>
</dbReference>
<keyword evidence="6" id="KW-1185">Reference proteome</keyword>
<dbReference type="Gene3D" id="2.160.20.10">
    <property type="entry name" value="Single-stranded right-handed beta-helix, Pectin lyase-like"/>
    <property type="match status" value="1"/>
</dbReference>
<dbReference type="AlphaFoldDB" id="A0A229ULH9"/>
<dbReference type="InterPro" id="IPR045032">
    <property type="entry name" value="PEL"/>
</dbReference>
<dbReference type="Pfam" id="PF00544">
    <property type="entry name" value="Pectate_lyase_4"/>
    <property type="match status" value="2"/>
</dbReference>
<dbReference type="OrthoDB" id="148600at2"/>
<keyword evidence="2" id="KW-0964">Secreted</keyword>
<sequence length="429" mass="45906">MKKKWVSYVTATAIASLLVGAIPATAATDLGHQVLASNDGWAAYSTGTTGGSAATSSNVFTVTNRKQLVTALGGSSNTTPKIIYISGTINMNVDDNNNSMGLSQYKDPVYDFNQYLAAYDPAVWGTSKVPSGTQEDARKRSQQNQAARIMIDIPSNTTLVGSGTTAKIVGGNLNLKSGVTNVIIRNIEFQDAYDYFPQWDPTDGSTGNWNSMYDSITIKGANHIWVDHCTFSDGAHPDSTNGTYFGREYQHHDGTMDISNAADYITASYNYFHDHDKTSIIGNSDSATSDDGHLKVTLHHNYYKNVVQRAPRVRFGQVHIYNNYYEGSTSSSSYPFSYAWGVGKSSKIYAQNNSFSIPGLSAAKIASLFSGGTTLYDSGTVLNGTSVNVASSNGLSTSVGWTPSLYGTIDATSSVPSIIIANAGSGKIQ</sequence>
<accession>A0A229ULH9</accession>
<dbReference type="PANTHER" id="PTHR31683:SF18">
    <property type="entry name" value="PECTATE LYASE 21-RELATED"/>
    <property type="match status" value="1"/>
</dbReference>
<organism evidence="5 6">
    <name type="scientific">Paenibacillus rigui</name>
    <dbReference type="NCBI Taxonomy" id="554312"/>
    <lineage>
        <taxon>Bacteria</taxon>
        <taxon>Bacillati</taxon>
        <taxon>Bacillota</taxon>
        <taxon>Bacilli</taxon>
        <taxon>Bacillales</taxon>
        <taxon>Paenibacillaceae</taxon>
        <taxon>Paenibacillus</taxon>
    </lineage>
</organism>
<comment type="similarity">
    <text evidence="2">Belongs to the polysaccharide lyase 1 family.</text>
</comment>
<comment type="subcellular location">
    <subcellularLocation>
        <location evidence="2">Secreted</location>
    </subcellularLocation>
</comment>
<protein>
    <submittedName>
        <fullName evidence="5">Pectate lyase</fullName>
    </submittedName>
</protein>
<keyword evidence="2" id="KW-0624">Polysaccharide degradation</keyword>
<dbReference type="GO" id="GO:0030570">
    <property type="term" value="F:pectate lyase activity"/>
    <property type="evidence" value="ECO:0007669"/>
    <property type="project" value="InterPro"/>
</dbReference>
<dbReference type="InterPro" id="IPR011050">
    <property type="entry name" value="Pectin_lyase_fold/virulence"/>
</dbReference>
<evidence type="ECO:0000313" key="5">
    <source>
        <dbReference type="EMBL" id="OXM84308.1"/>
    </source>
</evidence>
<keyword evidence="1 2" id="KW-0456">Lyase</keyword>
<feature type="domain" description="Pectate lyase" evidence="4">
    <location>
        <begin position="118"/>
        <end position="361"/>
    </location>
</feature>
<evidence type="ECO:0000256" key="1">
    <source>
        <dbReference type="ARBA" id="ARBA00023239"/>
    </source>
</evidence>
<dbReference type="PANTHER" id="PTHR31683">
    <property type="entry name" value="PECTATE LYASE 18-RELATED"/>
    <property type="match status" value="1"/>
</dbReference>
<evidence type="ECO:0000259" key="4">
    <source>
        <dbReference type="SMART" id="SM00656"/>
    </source>
</evidence>
<evidence type="ECO:0000256" key="3">
    <source>
        <dbReference type="SAM" id="SignalP"/>
    </source>
</evidence>
<feature type="chain" id="PRO_5012782365" evidence="3">
    <location>
        <begin position="27"/>
        <end position="429"/>
    </location>
</feature>
<dbReference type="SUPFAM" id="SSF51126">
    <property type="entry name" value="Pectin lyase-like"/>
    <property type="match status" value="1"/>
</dbReference>
<dbReference type="Proteomes" id="UP000215509">
    <property type="component" value="Unassembled WGS sequence"/>
</dbReference>
<evidence type="ECO:0000256" key="2">
    <source>
        <dbReference type="RuleBase" id="RU361173"/>
    </source>
</evidence>
<dbReference type="GO" id="GO:0005576">
    <property type="term" value="C:extracellular region"/>
    <property type="evidence" value="ECO:0007669"/>
    <property type="project" value="UniProtKB-SubCell"/>
</dbReference>
<dbReference type="EMBL" id="NMQW01000033">
    <property type="protein sequence ID" value="OXM84308.1"/>
    <property type="molecule type" value="Genomic_DNA"/>
</dbReference>
<evidence type="ECO:0000313" key="6">
    <source>
        <dbReference type="Proteomes" id="UP000215509"/>
    </source>
</evidence>
<dbReference type="InterPro" id="IPR002022">
    <property type="entry name" value="Pec_lyase"/>
</dbReference>
<comment type="caution">
    <text evidence="5">The sequence shown here is derived from an EMBL/GenBank/DDBJ whole genome shotgun (WGS) entry which is preliminary data.</text>
</comment>
<keyword evidence="2" id="KW-0119">Carbohydrate metabolism</keyword>
<keyword evidence="3" id="KW-0732">Signal</keyword>
<dbReference type="GO" id="GO:0000272">
    <property type="term" value="P:polysaccharide catabolic process"/>
    <property type="evidence" value="ECO:0007669"/>
    <property type="project" value="UniProtKB-KW"/>
</dbReference>
<reference evidence="5 6" key="1">
    <citation type="submission" date="2017-07" db="EMBL/GenBank/DDBJ databases">
        <title>Genome sequencing and assembly of Paenibacillus rigui.</title>
        <authorList>
            <person name="Mayilraj S."/>
        </authorList>
    </citation>
    <scope>NUCLEOTIDE SEQUENCE [LARGE SCALE GENOMIC DNA]</scope>
    <source>
        <strain evidence="5 6">JCM 16352</strain>
    </source>
</reference>
<name>A0A229ULH9_9BACL</name>
<dbReference type="RefSeq" id="WP_094016880.1">
    <property type="nucleotide sequence ID" value="NZ_NMQW01000033.1"/>
</dbReference>